<dbReference type="STRING" id="22663.A0A2I0K161"/>
<evidence type="ECO:0000256" key="1">
    <source>
        <dbReference type="SAM" id="MobiDB-lite"/>
    </source>
</evidence>
<accession>A0A2I0K161</accession>
<gene>
    <name evidence="3" type="ORF">CRG98_017300</name>
</gene>
<feature type="region of interest" description="Disordered" evidence="1">
    <location>
        <begin position="201"/>
        <end position="260"/>
    </location>
</feature>
<dbReference type="Pfam" id="PF25597">
    <property type="entry name" value="SH3_retrovirus"/>
    <property type="match status" value="1"/>
</dbReference>
<name>A0A2I0K161_PUNGR</name>
<dbReference type="EMBL" id="PGOL01000977">
    <property type="protein sequence ID" value="PKI62299.1"/>
    <property type="molecule type" value="Genomic_DNA"/>
</dbReference>
<dbReference type="AlphaFoldDB" id="A0A2I0K161"/>
<dbReference type="SUPFAM" id="SSF53098">
    <property type="entry name" value="Ribonuclease H-like"/>
    <property type="match status" value="1"/>
</dbReference>
<organism evidence="3 4">
    <name type="scientific">Punica granatum</name>
    <name type="common">Pomegranate</name>
    <dbReference type="NCBI Taxonomy" id="22663"/>
    <lineage>
        <taxon>Eukaryota</taxon>
        <taxon>Viridiplantae</taxon>
        <taxon>Streptophyta</taxon>
        <taxon>Embryophyta</taxon>
        <taxon>Tracheophyta</taxon>
        <taxon>Spermatophyta</taxon>
        <taxon>Magnoliopsida</taxon>
        <taxon>eudicotyledons</taxon>
        <taxon>Gunneridae</taxon>
        <taxon>Pentapetalae</taxon>
        <taxon>rosids</taxon>
        <taxon>malvids</taxon>
        <taxon>Myrtales</taxon>
        <taxon>Lythraceae</taxon>
        <taxon>Punica</taxon>
    </lineage>
</organism>
<feature type="compositionally biased region" description="Basic and acidic residues" evidence="1">
    <location>
        <begin position="211"/>
        <end position="222"/>
    </location>
</feature>
<dbReference type="GO" id="GO:0003676">
    <property type="term" value="F:nucleic acid binding"/>
    <property type="evidence" value="ECO:0007669"/>
    <property type="project" value="InterPro"/>
</dbReference>
<dbReference type="InterPro" id="IPR036397">
    <property type="entry name" value="RNaseH_sf"/>
</dbReference>
<dbReference type="InterPro" id="IPR039537">
    <property type="entry name" value="Retrotran_Ty1/copia-like"/>
</dbReference>
<sequence>MDCYVTFCSDLCVIQDRTSRRTLGVGELRRGTSCVDTPQQNGQVERKHRHILNVTRALMFQASLPTKFWGECISTAVHLINITLLDNKSPHEVLFEKQPNYSNLRVFGSLCYAHTRTKDKFEPRSRRCVFIGYPHGKKGWRLYDLQNQQMFVSRDVRFCETIFPLAKESEKSNQQEGGSPLFLEDTSAGLRRAIGHSQTNAEQLGFFGDSSSDRSKRWEKLGNTRQRQSSTEEEERPSDTNGPSPVQESSTDTYHIVKQMGYGQRGQDWAAQEARLSESRFYLESVEGRGIVNHRIES</sequence>
<evidence type="ECO:0000259" key="2">
    <source>
        <dbReference type="Pfam" id="PF25597"/>
    </source>
</evidence>
<dbReference type="InterPro" id="IPR012337">
    <property type="entry name" value="RNaseH-like_sf"/>
</dbReference>
<dbReference type="InterPro" id="IPR057670">
    <property type="entry name" value="SH3_retrovirus"/>
</dbReference>
<proteinExistence type="predicted"/>
<dbReference type="Proteomes" id="UP000233551">
    <property type="component" value="Unassembled WGS sequence"/>
</dbReference>
<feature type="domain" description="Retroviral polymerase SH3-like" evidence="2">
    <location>
        <begin position="109"/>
        <end position="169"/>
    </location>
</feature>
<comment type="caution">
    <text evidence="3">The sequence shown here is derived from an EMBL/GenBank/DDBJ whole genome shotgun (WGS) entry which is preliminary data.</text>
</comment>
<feature type="compositionally biased region" description="Polar residues" evidence="1">
    <location>
        <begin position="239"/>
        <end position="253"/>
    </location>
</feature>
<dbReference type="PANTHER" id="PTHR42648">
    <property type="entry name" value="TRANSPOSASE, PUTATIVE-RELATED"/>
    <property type="match status" value="1"/>
</dbReference>
<keyword evidence="4" id="KW-1185">Reference proteome</keyword>
<evidence type="ECO:0000313" key="4">
    <source>
        <dbReference type="Proteomes" id="UP000233551"/>
    </source>
</evidence>
<reference evidence="3 4" key="1">
    <citation type="submission" date="2017-11" db="EMBL/GenBank/DDBJ databases">
        <title>De-novo sequencing of pomegranate (Punica granatum L.) genome.</title>
        <authorList>
            <person name="Akparov Z."/>
            <person name="Amiraslanov A."/>
            <person name="Hajiyeva S."/>
            <person name="Abbasov M."/>
            <person name="Kaur K."/>
            <person name="Hamwieh A."/>
            <person name="Solovyev V."/>
            <person name="Salamov A."/>
            <person name="Braich B."/>
            <person name="Kosarev P."/>
            <person name="Mahmoud A."/>
            <person name="Hajiyev E."/>
            <person name="Babayeva S."/>
            <person name="Izzatullayeva V."/>
            <person name="Mammadov A."/>
            <person name="Mammadov A."/>
            <person name="Sharifova S."/>
            <person name="Ojaghi J."/>
            <person name="Eynullazada K."/>
            <person name="Bayramov B."/>
            <person name="Abdulazimova A."/>
            <person name="Shahmuradov I."/>
        </authorList>
    </citation>
    <scope>NUCLEOTIDE SEQUENCE [LARGE SCALE GENOMIC DNA]</scope>
    <source>
        <strain evidence="4">cv. AG2017</strain>
        <tissue evidence="3">Leaf</tissue>
    </source>
</reference>
<evidence type="ECO:0000313" key="3">
    <source>
        <dbReference type="EMBL" id="PKI62299.1"/>
    </source>
</evidence>
<dbReference type="PANTHER" id="PTHR42648:SF31">
    <property type="entry name" value="RNA-DIRECTED DNA POLYMERASE"/>
    <property type="match status" value="1"/>
</dbReference>
<protein>
    <recommendedName>
        <fullName evidence="2">Retroviral polymerase SH3-like domain-containing protein</fullName>
    </recommendedName>
</protein>
<dbReference type="Gene3D" id="3.30.420.10">
    <property type="entry name" value="Ribonuclease H-like superfamily/Ribonuclease H"/>
    <property type="match status" value="1"/>
</dbReference>